<keyword evidence="1" id="KW-0472">Membrane</keyword>
<dbReference type="RefSeq" id="WP_111983126.1">
    <property type="nucleotide sequence ID" value="NZ_NFZS01000002.1"/>
</dbReference>
<evidence type="ECO:0000256" key="1">
    <source>
        <dbReference type="SAM" id="Phobius"/>
    </source>
</evidence>
<dbReference type="AlphaFoldDB" id="A0A328P2G3"/>
<sequence length="114" mass="13246">MTQPARHEEHHVDMRALRRIGLWLAVGFMAVLVAMHALWRQFPKPASVHTTAFSGARLQAHAPHDREETLAVQRRRLAQYRWTDAGHRYAQIPIERAMDIVVDDARRHAKETRP</sequence>
<protein>
    <submittedName>
        <fullName evidence="2">Uncharacterized protein</fullName>
    </submittedName>
</protein>
<reference evidence="2 3" key="1">
    <citation type="journal article" date="2018" name="Genet. Mol. Biol.">
        <title>The genome sequence of Dyella jiangningensis FCAV SCS01 from a lignocellulose-decomposing microbial consortium metagenome reveals potential for biotechnological applications.</title>
        <authorList>
            <person name="Desiderato J.G."/>
            <person name="Alvarenga D.O."/>
            <person name="Constancio M.T.L."/>
            <person name="Alves L.M.C."/>
            <person name="Varani A.M."/>
        </authorList>
    </citation>
    <scope>NUCLEOTIDE SEQUENCE [LARGE SCALE GENOMIC DNA]</scope>
    <source>
        <strain evidence="2 3">FCAV SCS01</strain>
    </source>
</reference>
<evidence type="ECO:0000313" key="3">
    <source>
        <dbReference type="Proteomes" id="UP000248926"/>
    </source>
</evidence>
<organism evidence="2 3">
    <name type="scientific">Dyella jiangningensis</name>
    <dbReference type="NCBI Taxonomy" id="1379159"/>
    <lineage>
        <taxon>Bacteria</taxon>
        <taxon>Pseudomonadati</taxon>
        <taxon>Pseudomonadota</taxon>
        <taxon>Gammaproteobacteria</taxon>
        <taxon>Lysobacterales</taxon>
        <taxon>Rhodanobacteraceae</taxon>
        <taxon>Dyella</taxon>
    </lineage>
</organism>
<dbReference type="OrthoDB" id="129807at2"/>
<feature type="transmembrane region" description="Helical" evidence="1">
    <location>
        <begin position="20"/>
        <end position="39"/>
    </location>
</feature>
<accession>A0A328P2G3</accession>
<name>A0A328P2G3_9GAMM</name>
<keyword evidence="1" id="KW-1133">Transmembrane helix</keyword>
<keyword evidence="3" id="KW-1185">Reference proteome</keyword>
<dbReference type="EMBL" id="NFZS01000002">
    <property type="protein sequence ID" value="RAO76179.1"/>
    <property type="molecule type" value="Genomic_DNA"/>
</dbReference>
<proteinExistence type="predicted"/>
<gene>
    <name evidence="2" type="ORF">CA260_10800</name>
</gene>
<evidence type="ECO:0000313" key="2">
    <source>
        <dbReference type="EMBL" id="RAO76179.1"/>
    </source>
</evidence>
<dbReference type="Proteomes" id="UP000248926">
    <property type="component" value="Unassembled WGS sequence"/>
</dbReference>
<comment type="caution">
    <text evidence="2">The sequence shown here is derived from an EMBL/GenBank/DDBJ whole genome shotgun (WGS) entry which is preliminary data.</text>
</comment>
<keyword evidence="1" id="KW-0812">Transmembrane</keyword>